<evidence type="ECO:0008006" key="9">
    <source>
        <dbReference type="Google" id="ProtNLM"/>
    </source>
</evidence>
<feature type="compositionally biased region" description="Acidic residues" evidence="6">
    <location>
        <begin position="590"/>
        <end position="605"/>
    </location>
</feature>
<keyword evidence="5 7" id="KW-0472">Membrane</keyword>
<evidence type="ECO:0000256" key="5">
    <source>
        <dbReference type="ARBA" id="ARBA00023136"/>
    </source>
</evidence>
<dbReference type="GO" id="GO:0016020">
    <property type="term" value="C:membrane"/>
    <property type="evidence" value="ECO:0007669"/>
    <property type="project" value="UniProtKB-SubCell"/>
</dbReference>
<dbReference type="PANTHER" id="PTHR21347">
    <property type="entry name" value="CLEFT LIP AND PALATE ASSOCIATED TRANSMEMBRANE PROTEIN-RELATED"/>
    <property type="match status" value="1"/>
</dbReference>
<feature type="region of interest" description="Disordered" evidence="6">
    <location>
        <begin position="568"/>
        <end position="620"/>
    </location>
</feature>
<dbReference type="InterPro" id="IPR008429">
    <property type="entry name" value="CLPTM1"/>
</dbReference>
<evidence type="ECO:0000256" key="7">
    <source>
        <dbReference type="SAM" id="Phobius"/>
    </source>
</evidence>
<feature type="transmembrane region" description="Helical" evidence="7">
    <location>
        <begin position="361"/>
        <end position="381"/>
    </location>
</feature>
<comment type="subcellular location">
    <subcellularLocation>
        <location evidence="1">Membrane</location>
        <topology evidence="1">Multi-pass membrane protein</topology>
    </subcellularLocation>
</comment>
<feature type="transmembrane region" description="Helical" evidence="7">
    <location>
        <begin position="442"/>
        <end position="461"/>
    </location>
</feature>
<keyword evidence="4 7" id="KW-1133">Transmembrane helix</keyword>
<evidence type="ECO:0000256" key="2">
    <source>
        <dbReference type="ARBA" id="ARBA00009310"/>
    </source>
</evidence>
<feature type="transmembrane region" description="Helical" evidence="7">
    <location>
        <begin position="467"/>
        <end position="488"/>
    </location>
</feature>
<accession>A0A7S0YSI7</accession>
<feature type="compositionally biased region" description="Basic and acidic residues" evidence="6">
    <location>
        <begin position="568"/>
        <end position="589"/>
    </location>
</feature>
<reference evidence="8" key="1">
    <citation type="submission" date="2021-01" db="EMBL/GenBank/DDBJ databases">
        <authorList>
            <person name="Corre E."/>
            <person name="Pelletier E."/>
            <person name="Niang G."/>
            <person name="Scheremetjew M."/>
            <person name="Finn R."/>
            <person name="Kale V."/>
            <person name="Holt S."/>
            <person name="Cochrane G."/>
            <person name="Meng A."/>
            <person name="Brown T."/>
            <person name="Cohen L."/>
        </authorList>
    </citation>
    <scope>NUCLEOTIDE SEQUENCE</scope>
    <source>
        <strain evidence="8">SAG 63-3</strain>
    </source>
</reference>
<comment type="similarity">
    <text evidence="2">Belongs to the CLPTM1 family.</text>
</comment>
<feature type="compositionally biased region" description="Basic and acidic residues" evidence="6">
    <location>
        <begin position="606"/>
        <end position="620"/>
    </location>
</feature>
<dbReference type="AlphaFoldDB" id="A0A7S0YSI7"/>
<dbReference type="EMBL" id="HBFM01027750">
    <property type="protein sequence ID" value="CAD8785683.1"/>
    <property type="molecule type" value="Transcribed_RNA"/>
</dbReference>
<dbReference type="PANTHER" id="PTHR21347:SF0">
    <property type="entry name" value="LIPID SCRAMBLASE CLPTM1L"/>
    <property type="match status" value="1"/>
</dbReference>
<dbReference type="GO" id="GO:0012505">
    <property type="term" value="C:endomembrane system"/>
    <property type="evidence" value="ECO:0007669"/>
    <property type="project" value="TreeGrafter"/>
</dbReference>
<proteinExistence type="inferred from homology"/>
<protein>
    <recommendedName>
        <fullName evidence="9">Cleft lip and palate associated transmembrane protein</fullName>
    </recommendedName>
</protein>
<feature type="transmembrane region" description="Helical" evidence="7">
    <location>
        <begin position="325"/>
        <end position="345"/>
    </location>
</feature>
<dbReference type="Pfam" id="PF05602">
    <property type="entry name" value="CLPTM1"/>
    <property type="match status" value="1"/>
</dbReference>
<sequence>MHAPTPVGAAATRENPSAWQKLLGGAIRMVIMWYVINSFKSSREQAVKKQYDIPDVIEDTNPQTSKNSWVESAVPVFEKGNLADVYLFISDRKFLPPVEMSELAWFEPSFAVGVDKRNATYVYNLPEHVRNNKSTIYLHTVIAKPGEPIVPSEPGYDNNNVFHYSFPLSAHIPRRKNSTGVSLLDQPKTDAEIEAAPAAVSYDPKERFHYLRPNLTVQFVDHFEAYVTIRKVPPQIFQAMEMDEGGNYRPIIYFNDFWLLKEHMIPVNETLESVTLNFDLGSIAVFWWQLQKSIESSFQMQTQMGISQDADSDEIKRVFIEGNPYFLALTMFVSLLHTVFDMLAFKNDIGFWRENKSMEGLSARTVIINAACQVIVLLYLFDNDTSFVVLASSFVGTAIEIWKVTKAFSVTTQPNWPFIKISDRASYANRDTKQHDEDANRYLGYALFPLVIGYALWSLKYRTHKSWYSWIVSSLVGAVYMFGFILMCPQLYLNYKLKSVAHLPWRQMTYKFLNTIVDDLFAFVIKMPLLHRISVFRDDVIFLIYIYQRWIYRVDKSRTNEFGWSEAEADKERLEQEKKKEMVSIREADAAEDELEAKEKEEEEEKKEKAAAAPETKKDK</sequence>
<keyword evidence="3 7" id="KW-0812">Transmembrane</keyword>
<evidence type="ECO:0000256" key="3">
    <source>
        <dbReference type="ARBA" id="ARBA00022692"/>
    </source>
</evidence>
<evidence type="ECO:0000256" key="6">
    <source>
        <dbReference type="SAM" id="MobiDB-lite"/>
    </source>
</evidence>
<evidence type="ECO:0000256" key="4">
    <source>
        <dbReference type="ARBA" id="ARBA00022989"/>
    </source>
</evidence>
<organism evidence="8">
    <name type="scientific">Polytomella parva</name>
    <dbReference type="NCBI Taxonomy" id="51329"/>
    <lineage>
        <taxon>Eukaryota</taxon>
        <taxon>Viridiplantae</taxon>
        <taxon>Chlorophyta</taxon>
        <taxon>core chlorophytes</taxon>
        <taxon>Chlorophyceae</taxon>
        <taxon>CS clade</taxon>
        <taxon>Chlamydomonadales</taxon>
        <taxon>Chlamydomonadaceae</taxon>
        <taxon>Polytomella</taxon>
    </lineage>
</organism>
<evidence type="ECO:0000256" key="1">
    <source>
        <dbReference type="ARBA" id="ARBA00004141"/>
    </source>
</evidence>
<evidence type="ECO:0000313" key="8">
    <source>
        <dbReference type="EMBL" id="CAD8785683.1"/>
    </source>
</evidence>
<name>A0A7S0YSI7_9CHLO</name>
<gene>
    <name evidence="8" type="ORF">PPAR00522_LOCUS17944</name>
</gene>